<evidence type="ECO:0000313" key="4">
    <source>
        <dbReference type="Proteomes" id="UP000199534"/>
    </source>
</evidence>
<dbReference type="InterPro" id="IPR032466">
    <property type="entry name" value="Metal_Hydrolase"/>
</dbReference>
<keyword evidence="4" id="KW-1185">Reference proteome</keyword>
<dbReference type="Gene3D" id="2.30.40.10">
    <property type="entry name" value="Urease, subunit C, domain 1"/>
    <property type="match status" value="1"/>
</dbReference>
<dbReference type="PANTHER" id="PTHR43668:SF2">
    <property type="entry name" value="ALLANTOINASE"/>
    <property type="match status" value="1"/>
</dbReference>
<dbReference type="STRING" id="400055.SAMN04490243_1777"/>
<dbReference type="PANTHER" id="PTHR43668">
    <property type="entry name" value="ALLANTOINASE"/>
    <property type="match status" value="1"/>
</dbReference>
<dbReference type="Gene3D" id="3.20.20.140">
    <property type="entry name" value="Metal-dependent hydrolases"/>
    <property type="match status" value="1"/>
</dbReference>
<evidence type="ECO:0000256" key="1">
    <source>
        <dbReference type="ARBA" id="ARBA00022975"/>
    </source>
</evidence>
<dbReference type="InterPro" id="IPR004722">
    <property type="entry name" value="DHOase"/>
</dbReference>
<dbReference type="GO" id="GO:0005737">
    <property type="term" value="C:cytoplasm"/>
    <property type="evidence" value="ECO:0007669"/>
    <property type="project" value="TreeGrafter"/>
</dbReference>
<dbReference type="GO" id="GO:0004038">
    <property type="term" value="F:allantoinase activity"/>
    <property type="evidence" value="ECO:0007669"/>
    <property type="project" value="TreeGrafter"/>
</dbReference>
<feature type="domain" description="Dihydroorotase catalytic" evidence="2">
    <location>
        <begin position="57"/>
        <end position="240"/>
    </location>
</feature>
<dbReference type="Proteomes" id="UP000199534">
    <property type="component" value="Unassembled WGS sequence"/>
</dbReference>
<dbReference type="InterPro" id="IPR011059">
    <property type="entry name" value="Metal-dep_hydrolase_composite"/>
</dbReference>
<dbReference type="OrthoDB" id="9765462at2"/>
<keyword evidence="1" id="KW-0665">Pyrimidine biosynthesis</keyword>
<reference evidence="3 4" key="1">
    <citation type="submission" date="2016-10" db="EMBL/GenBank/DDBJ databases">
        <authorList>
            <person name="de Groot N.N."/>
        </authorList>
    </citation>
    <scope>NUCLEOTIDE SEQUENCE [LARGE SCALE GENOMIC DNA]</scope>
    <source>
        <strain evidence="3 4">DSM 21019</strain>
    </source>
</reference>
<accession>A0A1I6GV91</accession>
<dbReference type="Pfam" id="PF12890">
    <property type="entry name" value="DHOase"/>
    <property type="match status" value="1"/>
</dbReference>
<sequence length="417" mass="44905">MTLLIKGATLLTPGQADLHGKKRDILIEGGKLIRIGSRLNPSGKVKTISLPNLHVSPGWFDSSVSFGEPGYEERETIENGLRVAALSGFTGIVLNSNSKPVPDTSGDIVFLKDQGRNALTELFPLGSLSMGSKGEDLAELLDMQGAGAIGFSDYKAPIENPNLLKLALLYTQSFKGLVYSHPLDNQVAKGGQVHEGTVAVRLGLKGVAPLAEHLRIARDLDILEYTGGSLHIPTISSAESVSRIAEAKKKGLDVTCSVAISHLLFTEKNLEDFDTNFKTQPPLRSEADRKTLIKGLKTGIIDFACSDHSPLDIEEKRLEFDRAAFGSLGLESAFGALNKLLGAEESTAILCRGRKRYGLQEVQLNEGETANLTLFNPEPEFVLESESLESTSKNSMFQGATLKGKVYGVIRGAKSNL</sequence>
<name>A0A1I6GV91_9FLAO</name>
<dbReference type="InterPro" id="IPR024403">
    <property type="entry name" value="DHOase_cat"/>
</dbReference>
<dbReference type="GO" id="GO:0006145">
    <property type="term" value="P:purine nucleobase catabolic process"/>
    <property type="evidence" value="ECO:0007669"/>
    <property type="project" value="TreeGrafter"/>
</dbReference>
<dbReference type="InterPro" id="IPR050138">
    <property type="entry name" value="DHOase/Allantoinase_Hydrolase"/>
</dbReference>
<evidence type="ECO:0000259" key="2">
    <source>
        <dbReference type="Pfam" id="PF12890"/>
    </source>
</evidence>
<organism evidence="3 4">
    <name type="scientific">Robiginitalea myxolifaciens</name>
    <dbReference type="NCBI Taxonomy" id="400055"/>
    <lineage>
        <taxon>Bacteria</taxon>
        <taxon>Pseudomonadati</taxon>
        <taxon>Bacteroidota</taxon>
        <taxon>Flavobacteriia</taxon>
        <taxon>Flavobacteriales</taxon>
        <taxon>Flavobacteriaceae</taxon>
        <taxon>Robiginitalea</taxon>
    </lineage>
</organism>
<dbReference type="CDD" id="cd01317">
    <property type="entry name" value="DHOase_IIa"/>
    <property type="match status" value="1"/>
</dbReference>
<dbReference type="AlphaFoldDB" id="A0A1I6GV91"/>
<dbReference type="SUPFAM" id="SSF51556">
    <property type="entry name" value="Metallo-dependent hydrolases"/>
    <property type="match status" value="1"/>
</dbReference>
<dbReference type="GO" id="GO:0004151">
    <property type="term" value="F:dihydroorotase activity"/>
    <property type="evidence" value="ECO:0007669"/>
    <property type="project" value="InterPro"/>
</dbReference>
<proteinExistence type="predicted"/>
<dbReference type="GO" id="GO:0006221">
    <property type="term" value="P:pyrimidine nucleotide biosynthetic process"/>
    <property type="evidence" value="ECO:0007669"/>
    <property type="project" value="UniProtKB-KW"/>
</dbReference>
<protein>
    <submittedName>
        <fullName evidence="3">Dihydroorotase</fullName>
    </submittedName>
</protein>
<evidence type="ECO:0000313" key="3">
    <source>
        <dbReference type="EMBL" id="SFR46155.1"/>
    </source>
</evidence>
<dbReference type="SUPFAM" id="SSF51338">
    <property type="entry name" value="Composite domain of metallo-dependent hydrolases"/>
    <property type="match status" value="1"/>
</dbReference>
<dbReference type="GO" id="GO:0046872">
    <property type="term" value="F:metal ion binding"/>
    <property type="evidence" value="ECO:0007669"/>
    <property type="project" value="InterPro"/>
</dbReference>
<gene>
    <name evidence="3" type="ORF">SAMN04490243_1777</name>
</gene>
<dbReference type="EMBL" id="FOYQ01000002">
    <property type="protein sequence ID" value="SFR46155.1"/>
    <property type="molecule type" value="Genomic_DNA"/>
</dbReference>
<dbReference type="RefSeq" id="WP_092982255.1">
    <property type="nucleotide sequence ID" value="NZ_FOYQ01000002.1"/>
</dbReference>